<evidence type="ECO:0000313" key="3">
    <source>
        <dbReference type="EMBL" id="GFN76714.1"/>
    </source>
</evidence>
<feature type="region of interest" description="Disordered" evidence="2">
    <location>
        <begin position="1000"/>
        <end position="1045"/>
    </location>
</feature>
<feature type="coiled-coil region" evidence="1">
    <location>
        <begin position="718"/>
        <end position="759"/>
    </location>
</feature>
<feature type="region of interest" description="Disordered" evidence="2">
    <location>
        <begin position="522"/>
        <end position="586"/>
    </location>
</feature>
<feature type="coiled-coil region" evidence="1">
    <location>
        <begin position="155"/>
        <end position="224"/>
    </location>
</feature>
<feature type="compositionally biased region" description="Low complexity" evidence="2">
    <location>
        <begin position="921"/>
        <end position="937"/>
    </location>
</feature>
<proteinExistence type="predicted"/>
<dbReference type="EMBL" id="BLXT01000407">
    <property type="protein sequence ID" value="GFN76714.1"/>
    <property type="molecule type" value="Genomic_DNA"/>
</dbReference>
<feature type="compositionally biased region" description="Basic and acidic residues" evidence="2">
    <location>
        <begin position="72"/>
        <end position="83"/>
    </location>
</feature>
<accession>A0AAV3Y0W1</accession>
<dbReference type="AlphaFoldDB" id="A0AAV3Y0W1"/>
<feature type="coiled-coil region" evidence="1">
    <location>
        <begin position="619"/>
        <end position="646"/>
    </location>
</feature>
<dbReference type="PANTHER" id="PTHR45615:SF80">
    <property type="entry name" value="GRIP DOMAIN-CONTAINING PROTEIN"/>
    <property type="match status" value="1"/>
</dbReference>
<reference evidence="3 4" key="1">
    <citation type="journal article" date="2021" name="Elife">
        <title>Chloroplast acquisition without the gene transfer in kleptoplastic sea slugs, Plakobranchus ocellatus.</title>
        <authorList>
            <person name="Maeda T."/>
            <person name="Takahashi S."/>
            <person name="Yoshida T."/>
            <person name="Shimamura S."/>
            <person name="Takaki Y."/>
            <person name="Nagai Y."/>
            <person name="Toyoda A."/>
            <person name="Suzuki Y."/>
            <person name="Arimoto A."/>
            <person name="Ishii H."/>
            <person name="Satoh N."/>
            <person name="Nishiyama T."/>
            <person name="Hasebe M."/>
            <person name="Maruyama T."/>
            <person name="Minagawa J."/>
            <person name="Obokata J."/>
            <person name="Shigenobu S."/>
        </authorList>
    </citation>
    <scope>NUCLEOTIDE SEQUENCE [LARGE SCALE GENOMIC DNA]</scope>
</reference>
<dbReference type="Proteomes" id="UP000735302">
    <property type="component" value="Unassembled WGS sequence"/>
</dbReference>
<evidence type="ECO:0000313" key="4">
    <source>
        <dbReference type="Proteomes" id="UP000735302"/>
    </source>
</evidence>
<feature type="coiled-coil region" evidence="1">
    <location>
        <begin position="451"/>
        <end position="518"/>
    </location>
</feature>
<feature type="compositionally biased region" description="Basic and acidic residues" evidence="2">
    <location>
        <begin position="872"/>
        <end position="881"/>
    </location>
</feature>
<protein>
    <submittedName>
        <fullName evidence="3">Myosin-11-like isoform x5</fullName>
    </submittedName>
</protein>
<sequence>MSLIPYRYHRGRQPPGRRFQKEFTFDAQDFSQVSLNIEAFVVPRNEKKVVSIQDYTDQDEATARQIERESARIQREMERERRARSVSPLPTPRGSTPSPPPSAHRKSALRSASARRGTSTENQQRTKKHDISSMVANTSAQFSDAEDHLIASHELKTLRQALHLTRKELRETEGQLKDARQLSEDAKSGLMVLEFKRGSATKDLDRLNEEIHRRKGQMSAVESELHAKMTEIKNMTSLGVTREDCLEIKATKEENLCLKTKVRSLEGLQLERDELVRQLETAKEDLLREQKAARLHRAELEEELESLTARLEETQNGWGNGQAQLAKVEAAFRRMEREKNEIIQEQARECEKLKALHKEESSESKERLRKEMNELDLEVQEFRVRVNDLQSENGSKDTIIEKMRAQMSELQSILVKEREDRHKTATEQRKALQHLKKETAAAVMKLKESLFLDKQKAVEDLKLELEQERRESGAKSDDRMSQIMEDHSYQIQQKNQEIMKLQDSIRKLEKDSQLQMDQKIREAVNRERERSDKEKEWQLRQEREESKRKLTDMTSQLDREKTSSRELHSEISNLKKELDEQRRLQRETSKEKLVAVARAKEQMKDQSNAEIDRVKFNLQQDYQRDIDRLEEKLRYQEDELSTLRSEHDQVAQRERNVLLALEHAEKTVIKEINEECEKVSGILGVSPRTVHHTSFHLENTEGRMSPSFRNRPVINSALANLRACNDELHNHILELQQEVESLKVMVETVTKEKEEAIENCKLQMEKQRTLDLEKLKDKLLKDHVQEMSELVRECAEGRHDHAHFLQRYPGVTTGVDTQNSLLAALQAKDEELHALARSTALWKAGLEEKFNTQLQLQMAKEREKYQAQQHHSTREQSRINDLQKQEISRLEREVHRLATSQGNPVHDSNRYRSSSPPPASRPHSSASVKVATASSPANATLNTPSSPAQFQQQHQTTSAPASPASFKTSQQYLQSRISQLQAENAALRKNRLLAAAAAGPGQSATGLGSGRHLGAWSSPSLPDLTRPQPIRPTSPVGRSRSPSARASRMIIRERIRQGEKDALEAEERARVNQKVMNNKMEEMAQLQNTLITQNQELQELEKAYNDLHKHYSNSRSHSPTRDFNTTI</sequence>
<name>A0AAV3Y0W1_9GAST</name>
<keyword evidence="1" id="KW-0175">Coiled coil</keyword>
<feature type="region of interest" description="Disordered" evidence="2">
    <location>
        <begin position="861"/>
        <end position="881"/>
    </location>
</feature>
<organism evidence="3 4">
    <name type="scientific">Plakobranchus ocellatus</name>
    <dbReference type="NCBI Taxonomy" id="259542"/>
    <lineage>
        <taxon>Eukaryota</taxon>
        <taxon>Metazoa</taxon>
        <taxon>Spiralia</taxon>
        <taxon>Lophotrochozoa</taxon>
        <taxon>Mollusca</taxon>
        <taxon>Gastropoda</taxon>
        <taxon>Heterobranchia</taxon>
        <taxon>Euthyneura</taxon>
        <taxon>Panpulmonata</taxon>
        <taxon>Sacoglossa</taxon>
        <taxon>Placobranchoidea</taxon>
        <taxon>Plakobranchidae</taxon>
        <taxon>Plakobranchus</taxon>
    </lineage>
</organism>
<feature type="region of interest" description="Disordered" evidence="2">
    <location>
        <begin position="897"/>
        <end position="970"/>
    </location>
</feature>
<keyword evidence="4" id="KW-1185">Reference proteome</keyword>
<dbReference type="PANTHER" id="PTHR45615">
    <property type="entry name" value="MYOSIN HEAVY CHAIN, NON-MUSCLE"/>
    <property type="match status" value="1"/>
</dbReference>
<evidence type="ECO:0000256" key="2">
    <source>
        <dbReference type="SAM" id="MobiDB-lite"/>
    </source>
</evidence>
<feature type="compositionally biased region" description="Polar residues" evidence="2">
    <location>
        <begin position="938"/>
        <end position="970"/>
    </location>
</feature>
<feature type="region of interest" description="Disordered" evidence="2">
    <location>
        <begin position="72"/>
        <end position="132"/>
    </location>
</feature>
<gene>
    <name evidence="3" type="ORF">PoB_000322000</name>
</gene>
<feature type="coiled-coil region" evidence="1">
    <location>
        <begin position="1076"/>
        <end position="1110"/>
    </location>
</feature>
<comment type="caution">
    <text evidence="3">The sequence shown here is derived from an EMBL/GenBank/DDBJ whole genome shotgun (WGS) entry which is preliminary data.</text>
</comment>
<evidence type="ECO:0000256" key="1">
    <source>
        <dbReference type="SAM" id="Coils"/>
    </source>
</evidence>
<feature type="coiled-coil region" evidence="1">
    <location>
        <begin position="265"/>
        <end position="420"/>
    </location>
</feature>